<dbReference type="InterPro" id="IPR023631">
    <property type="entry name" value="Amidase_dom"/>
</dbReference>
<dbReference type="OrthoDB" id="182039at2"/>
<feature type="region of interest" description="Disordered" evidence="2">
    <location>
        <begin position="151"/>
        <end position="185"/>
    </location>
</feature>
<feature type="domain" description="Amidase" evidence="3">
    <location>
        <begin position="37"/>
        <end position="479"/>
    </location>
</feature>
<evidence type="ECO:0000256" key="1">
    <source>
        <dbReference type="ARBA" id="ARBA00009199"/>
    </source>
</evidence>
<dbReference type="AlphaFoldDB" id="A0A2T0U4W7"/>
<gene>
    <name evidence="4" type="ORF">BCF74_13129</name>
</gene>
<dbReference type="SUPFAM" id="SSF75304">
    <property type="entry name" value="Amidase signature (AS) enzymes"/>
    <property type="match status" value="1"/>
</dbReference>
<dbReference type="EMBL" id="PVTI01000031">
    <property type="protein sequence ID" value="PRY52888.1"/>
    <property type="molecule type" value="Genomic_DNA"/>
</dbReference>
<proteinExistence type="inferred from homology"/>
<dbReference type="InterPro" id="IPR036928">
    <property type="entry name" value="AS_sf"/>
</dbReference>
<dbReference type="RefSeq" id="WP_106298778.1">
    <property type="nucleotide sequence ID" value="NZ_PVTI01000031.1"/>
</dbReference>
<dbReference type="NCBIfam" id="NF005899">
    <property type="entry name" value="PRK07869.1"/>
    <property type="match status" value="1"/>
</dbReference>
<dbReference type="PANTHER" id="PTHR11895">
    <property type="entry name" value="TRANSAMIDASE"/>
    <property type="match status" value="1"/>
</dbReference>
<dbReference type="Gene3D" id="3.90.1300.10">
    <property type="entry name" value="Amidase signature (AS) domain"/>
    <property type="match status" value="1"/>
</dbReference>
<comment type="caution">
    <text evidence="4">The sequence shown here is derived from an EMBL/GenBank/DDBJ whole genome shotgun (WGS) entry which is preliminary data.</text>
</comment>
<evidence type="ECO:0000259" key="3">
    <source>
        <dbReference type="Pfam" id="PF01425"/>
    </source>
</evidence>
<dbReference type="PROSITE" id="PS00571">
    <property type="entry name" value="AMIDASES"/>
    <property type="match status" value="1"/>
</dbReference>
<dbReference type="Pfam" id="PF01425">
    <property type="entry name" value="Amidase"/>
    <property type="match status" value="1"/>
</dbReference>
<evidence type="ECO:0000313" key="5">
    <source>
        <dbReference type="Proteomes" id="UP000237822"/>
    </source>
</evidence>
<dbReference type="PANTHER" id="PTHR11895:SF7">
    <property type="entry name" value="GLUTAMYL-TRNA(GLN) AMIDOTRANSFERASE SUBUNIT A, MITOCHONDRIAL"/>
    <property type="match status" value="1"/>
</dbReference>
<keyword evidence="5" id="KW-1185">Reference proteome</keyword>
<evidence type="ECO:0000256" key="2">
    <source>
        <dbReference type="SAM" id="MobiDB-lite"/>
    </source>
</evidence>
<reference evidence="4 5" key="1">
    <citation type="submission" date="2018-03" db="EMBL/GenBank/DDBJ databases">
        <title>Genomic Encyclopedia of Archaeal and Bacterial Type Strains, Phase II (KMG-II): from individual species to whole genera.</title>
        <authorList>
            <person name="Goeker M."/>
        </authorList>
    </citation>
    <scope>NUCLEOTIDE SEQUENCE [LARGE SCALE GENOMIC DNA]</scope>
    <source>
        <strain evidence="4 5">ATCC BAA-1496</strain>
    </source>
</reference>
<sequence>MTTPATRVSAFTDDALGTDDATAVAERIARGEVSSVEVVEAAIARIEAVNPALGAVAATDYDRARTRATRLRTMTPRDSTSPRTAGRRHTDDAAGDAAFIGVPSATKDNVHVAGIPMTMGSLAVPTTPGTHDGAFTRQFLDTGLIPVASTTMPEFGWTPTTERVGGDVTRNPWDTRRSPGGSSGGAAALVASGALPIAHGNDGGGSIRIPAAACGLVGLKPTRGRLRLDEGNASMPVKVVVDGVLTRSVRDTARFFATAERVWRNRRLPEIGLVERGVPTGQRLRIGVMVDSPVAPASDADTRRAVERTAGLLEALGHNVSEYAAPIPEFFKADFEDYWAFLAYAVARRGRRMFGPDFAPERLDPMTLGLAQRFRRRAHRTPLFMTRLGASGRVQQRVFGDIDLVLTPVLTHVAPEIGYLSADLPFDVQFERLVAYAGFTPLANATGAPAISLPLGRTEDGRPVGVMMSARRGEERRLLEIAFDLEEASPFASLARPDLTQLDG</sequence>
<dbReference type="InterPro" id="IPR020556">
    <property type="entry name" value="Amidase_CS"/>
</dbReference>
<comment type="similarity">
    <text evidence="1">Belongs to the amidase family.</text>
</comment>
<accession>A0A2T0U4W7</accession>
<organism evidence="4 5">
    <name type="scientific">Knoellia remsis</name>
    <dbReference type="NCBI Taxonomy" id="407159"/>
    <lineage>
        <taxon>Bacteria</taxon>
        <taxon>Bacillati</taxon>
        <taxon>Actinomycetota</taxon>
        <taxon>Actinomycetes</taxon>
        <taxon>Micrococcales</taxon>
        <taxon>Intrasporangiaceae</taxon>
        <taxon>Knoellia</taxon>
    </lineage>
</organism>
<dbReference type="Proteomes" id="UP000237822">
    <property type="component" value="Unassembled WGS sequence"/>
</dbReference>
<evidence type="ECO:0000313" key="4">
    <source>
        <dbReference type="EMBL" id="PRY52888.1"/>
    </source>
</evidence>
<name>A0A2T0U4W7_9MICO</name>
<protein>
    <submittedName>
        <fullName evidence="4">Amidase</fullName>
    </submittedName>
</protein>
<dbReference type="GO" id="GO:0003824">
    <property type="term" value="F:catalytic activity"/>
    <property type="evidence" value="ECO:0007669"/>
    <property type="project" value="InterPro"/>
</dbReference>
<dbReference type="InterPro" id="IPR000120">
    <property type="entry name" value="Amidase"/>
</dbReference>